<dbReference type="PANTHER" id="PTHR34239:SF2">
    <property type="entry name" value="TRANSPOSABLE ELEMENT P TRANSPOSASE_THAP9 CONSERVED DOMAIN-CONTAINING PROTEIN"/>
    <property type="match status" value="1"/>
</dbReference>
<name>A0ABD0JY36_9CAEN</name>
<accession>A0ABD0JY36</accession>
<proteinExistence type="predicted"/>
<feature type="region of interest" description="Disordered" evidence="1">
    <location>
        <begin position="1"/>
        <end position="63"/>
    </location>
</feature>
<organism evidence="2 3">
    <name type="scientific">Batillaria attramentaria</name>
    <dbReference type="NCBI Taxonomy" id="370345"/>
    <lineage>
        <taxon>Eukaryota</taxon>
        <taxon>Metazoa</taxon>
        <taxon>Spiralia</taxon>
        <taxon>Lophotrochozoa</taxon>
        <taxon>Mollusca</taxon>
        <taxon>Gastropoda</taxon>
        <taxon>Caenogastropoda</taxon>
        <taxon>Sorbeoconcha</taxon>
        <taxon>Cerithioidea</taxon>
        <taxon>Batillariidae</taxon>
        <taxon>Batillaria</taxon>
    </lineage>
</organism>
<reference evidence="2 3" key="1">
    <citation type="journal article" date="2023" name="Sci. Data">
        <title>Genome assembly of the Korean intertidal mud-creeper Batillaria attramentaria.</title>
        <authorList>
            <person name="Patra A.K."/>
            <person name="Ho P.T."/>
            <person name="Jun S."/>
            <person name="Lee S.J."/>
            <person name="Kim Y."/>
            <person name="Won Y.J."/>
        </authorList>
    </citation>
    <scope>NUCLEOTIDE SEQUENCE [LARGE SCALE GENOMIC DNA]</scope>
    <source>
        <strain evidence="2">Wonlab-2016</strain>
    </source>
</reference>
<feature type="compositionally biased region" description="Acidic residues" evidence="1">
    <location>
        <begin position="43"/>
        <end position="57"/>
    </location>
</feature>
<protein>
    <submittedName>
        <fullName evidence="2">Uncharacterized protein</fullName>
    </submittedName>
</protein>
<dbReference type="AlphaFoldDB" id="A0ABD0JY36"/>
<evidence type="ECO:0000256" key="1">
    <source>
        <dbReference type="SAM" id="MobiDB-lite"/>
    </source>
</evidence>
<dbReference type="EMBL" id="JACVVK020000303">
    <property type="protein sequence ID" value="KAK7479413.1"/>
    <property type="molecule type" value="Genomic_DNA"/>
</dbReference>
<comment type="caution">
    <text evidence="2">The sequence shown here is derived from an EMBL/GenBank/DDBJ whole genome shotgun (WGS) entry which is preliminary data.</text>
</comment>
<evidence type="ECO:0000313" key="2">
    <source>
        <dbReference type="EMBL" id="KAK7479413.1"/>
    </source>
</evidence>
<keyword evidence="3" id="KW-1185">Reference proteome</keyword>
<sequence>MARSLKRKDHDHEDESCDKASGSGRDHSAAECARQTSRQAQADDSEDEQSEDGEIIDDSVSVADSEANLLDELDRDLDDQEVTRPPVAESLAKLANNRFQSSMSVDKVKERMEKYRRLTNCTVLVTPEVNKEVW</sequence>
<evidence type="ECO:0000313" key="3">
    <source>
        <dbReference type="Proteomes" id="UP001519460"/>
    </source>
</evidence>
<dbReference type="Proteomes" id="UP001519460">
    <property type="component" value="Unassembled WGS sequence"/>
</dbReference>
<dbReference type="PANTHER" id="PTHR34239">
    <property type="entry name" value="APPLE DOMAIN-CONTAINING PROTEIN"/>
    <property type="match status" value="1"/>
</dbReference>
<gene>
    <name evidence="2" type="ORF">BaRGS_00029330</name>
</gene>